<evidence type="ECO:0000313" key="3">
    <source>
        <dbReference type="Proteomes" id="UP000824242"/>
    </source>
</evidence>
<keyword evidence="1" id="KW-1133">Transmembrane helix</keyword>
<protein>
    <submittedName>
        <fullName evidence="2">Sporulation protein YqfD</fullName>
    </submittedName>
</protein>
<sequence>MLVQFTRWFWGSVRFRIEGSAERFFNHCARSGIVLWGMQAGESPGAWIRASQYSQLLGCARSAHCRLRVEEKRGLPFRTYWLRRRKGLVTGAVLGAVILTVLSQQVWCVQARGLESITQEELQAACREIGLVPGAWRSSVDPLQAEQQLMLRFPHVTWLTVNTQGSAVYIELSEGVEKPDMDTWKQPGNVKAAASGQIVRLEVYAGTPLVNVGDAVTADQLLISGVMEDPYGNVSLRHASGRVIASTVRDFSAQIPMTETLEEPSGQTLSRRSASFFGLRLPLTLTEEPGDGWERESVRTVLRVNGVELPVSWLEETWREISVRERLLTPEEALEAARAEVERQKSSLKGLTVLSGEESISQENGVLYYTLHARCEEDIAVETEILVNSPN</sequence>
<evidence type="ECO:0000313" key="2">
    <source>
        <dbReference type="EMBL" id="HIR46040.1"/>
    </source>
</evidence>
<dbReference type="InterPro" id="IPR010690">
    <property type="entry name" value="YqfD"/>
</dbReference>
<comment type="caution">
    <text evidence="2">The sequence shown here is derived from an EMBL/GenBank/DDBJ whole genome shotgun (WGS) entry which is preliminary data.</text>
</comment>
<feature type="transmembrane region" description="Helical" evidence="1">
    <location>
        <begin position="87"/>
        <end position="107"/>
    </location>
</feature>
<gene>
    <name evidence="2" type="ORF">IAB89_00035</name>
</gene>
<name>A0A9D1AL61_9FIRM</name>
<dbReference type="Pfam" id="PF06898">
    <property type="entry name" value="YqfD"/>
    <property type="match status" value="1"/>
</dbReference>
<organism evidence="2 3">
    <name type="scientific">Candidatus Caccousia avicola</name>
    <dbReference type="NCBI Taxonomy" id="2840721"/>
    <lineage>
        <taxon>Bacteria</taxon>
        <taxon>Bacillati</taxon>
        <taxon>Bacillota</taxon>
        <taxon>Clostridia</taxon>
        <taxon>Eubacteriales</taxon>
        <taxon>Oscillospiraceae</taxon>
        <taxon>Oscillospiraceae incertae sedis</taxon>
        <taxon>Candidatus Caccousia</taxon>
    </lineage>
</organism>
<dbReference type="Proteomes" id="UP000824242">
    <property type="component" value="Unassembled WGS sequence"/>
</dbReference>
<dbReference type="AlphaFoldDB" id="A0A9D1AL61"/>
<dbReference type="EMBL" id="DVGZ01000001">
    <property type="protein sequence ID" value="HIR46040.1"/>
    <property type="molecule type" value="Genomic_DNA"/>
</dbReference>
<reference evidence="2" key="2">
    <citation type="journal article" date="2021" name="PeerJ">
        <title>Extensive microbial diversity within the chicken gut microbiome revealed by metagenomics and culture.</title>
        <authorList>
            <person name="Gilroy R."/>
            <person name="Ravi A."/>
            <person name="Getino M."/>
            <person name="Pursley I."/>
            <person name="Horton D.L."/>
            <person name="Alikhan N.F."/>
            <person name="Baker D."/>
            <person name="Gharbi K."/>
            <person name="Hall N."/>
            <person name="Watson M."/>
            <person name="Adriaenssens E.M."/>
            <person name="Foster-Nyarko E."/>
            <person name="Jarju S."/>
            <person name="Secka A."/>
            <person name="Antonio M."/>
            <person name="Oren A."/>
            <person name="Chaudhuri R.R."/>
            <person name="La Ragione R."/>
            <person name="Hildebrand F."/>
            <person name="Pallen M.J."/>
        </authorList>
    </citation>
    <scope>NUCLEOTIDE SEQUENCE</scope>
    <source>
        <strain evidence="2">ChiSxjej1B13-7958</strain>
    </source>
</reference>
<keyword evidence="1" id="KW-0472">Membrane</keyword>
<evidence type="ECO:0000256" key="1">
    <source>
        <dbReference type="SAM" id="Phobius"/>
    </source>
</evidence>
<accession>A0A9D1AL61</accession>
<proteinExistence type="predicted"/>
<reference evidence="2" key="1">
    <citation type="submission" date="2020-10" db="EMBL/GenBank/DDBJ databases">
        <authorList>
            <person name="Gilroy R."/>
        </authorList>
    </citation>
    <scope>NUCLEOTIDE SEQUENCE</scope>
    <source>
        <strain evidence="2">ChiSxjej1B13-7958</strain>
    </source>
</reference>
<keyword evidence="1" id="KW-0812">Transmembrane</keyword>